<feature type="compositionally biased region" description="Polar residues" evidence="1">
    <location>
        <begin position="46"/>
        <end position="60"/>
    </location>
</feature>
<evidence type="ECO:0000256" key="1">
    <source>
        <dbReference type="SAM" id="MobiDB-lite"/>
    </source>
</evidence>
<evidence type="ECO:0000313" key="3">
    <source>
        <dbReference type="Proteomes" id="UP000676336"/>
    </source>
</evidence>
<evidence type="ECO:0000313" key="2">
    <source>
        <dbReference type="EMBL" id="CAF4211161.1"/>
    </source>
</evidence>
<gene>
    <name evidence="2" type="ORF">SMN809_LOCUS22318</name>
</gene>
<dbReference type="EMBL" id="CAJOBI010020195">
    <property type="protein sequence ID" value="CAF4211161.1"/>
    <property type="molecule type" value="Genomic_DNA"/>
</dbReference>
<proteinExistence type="predicted"/>
<organism evidence="2 3">
    <name type="scientific">Rotaria magnacalcarata</name>
    <dbReference type="NCBI Taxonomy" id="392030"/>
    <lineage>
        <taxon>Eukaryota</taxon>
        <taxon>Metazoa</taxon>
        <taxon>Spiralia</taxon>
        <taxon>Gnathifera</taxon>
        <taxon>Rotifera</taxon>
        <taxon>Eurotatoria</taxon>
        <taxon>Bdelloidea</taxon>
        <taxon>Philodinida</taxon>
        <taxon>Philodinidae</taxon>
        <taxon>Rotaria</taxon>
    </lineage>
</organism>
<dbReference type="AlphaFoldDB" id="A0A8S2S607"/>
<accession>A0A8S2S607</accession>
<protein>
    <submittedName>
        <fullName evidence="2">Uncharacterized protein</fullName>
    </submittedName>
</protein>
<comment type="caution">
    <text evidence="2">The sequence shown here is derived from an EMBL/GenBank/DDBJ whole genome shotgun (WGS) entry which is preliminary data.</text>
</comment>
<feature type="region of interest" description="Disordered" evidence="1">
    <location>
        <begin position="26"/>
        <end position="60"/>
    </location>
</feature>
<name>A0A8S2S607_9BILA</name>
<feature type="non-terminal residue" evidence="2">
    <location>
        <position position="1"/>
    </location>
</feature>
<dbReference type="Proteomes" id="UP000676336">
    <property type="component" value="Unassembled WGS sequence"/>
</dbReference>
<sequence length="60" mass="6676">NQHTSDNRHHLAIWCRAEVFTFGALTTPPPPDITPAVSDLDKEGTQDNTDFSSLSKIRII</sequence>
<reference evidence="2" key="1">
    <citation type="submission" date="2021-02" db="EMBL/GenBank/DDBJ databases">
        <authorList>
            <person name="Nowell W R."/>
        </authorList>
    </citation>
    <scope>NUCLEOTIDE SEQUENCE</scope>
</reference>